<comment type="caution">
    <text evidence="2">The sequence shown here is derived from an EMBL/GenBank/DDBJ whole genome shotgun (WGS) entry which is preliminary data.</text>
</comment>
<feature type="region of interest" description="Disordered" evidence="1">
    <location>
        <begin position="36"/>
        <end position="72"/>
    </location>
</feature>
<name>A0ABP5X1A4_9ACTN</name>
<accession>A0ABP5X1A4</accession>
<evidence type="ECO:0008006" key="4">
    <source>
        <dbReference type="Google" id="ProtNLM"/>
    </source>
</evidence>
<dbReference type="Proteomes" id="UP001500460">
    <property type="component" value="Unassembled WGS sequence"/>
</dbReference>
<evidence type="ECO:0000313" key="3">
    <source>
        <dbReference type="Proteomes" id="UP001500460"/>
    </source>
</evidence>
<proteinExistence type="predicted"/>
<keyword evidence="3" id="KW-1185">Reference proteome</keyword>
<reference evidence="3" key="1">
    <citation type="journal article" date="2019" name="Int. J. Syst. Evol. Microbiol.">
        <title>The Global Catalogue of Microorganisms (GCM) 10K type strain sequencing project: providing services to taxonomists for standard genome sequencing and annotation.</title>
        <authorList>
            <consortium name="The Broad Institute Genomics Platform"/>
            <consortium name="The Broad Institute Genome Sequencing Center for Infectious Disease"/>
            <person name="Wu L."/>
            <person name="Ma J."/>
        </authorList>
    </citation>
    <scope>NUCLEOTIDE SEQUENCE [LARGE SCALE GENOMIC DNA]</scope>
    <source>
        <strain evidence="3">JCM 6922</strain>
    </source>
</reference>
<sequence>MLTTLLRARTEQSGYAEPFAGDLGIPFPCRPGATGMPRVASLTDQSRIGSEATDTGRGKREGAAPWRRKYAA</sequence>
<evidence type="ECO:0000256" key="1">
    <source>
        <dbReference type="SAM" id="MobiDB-lite"/>
    </source>
</evidence>
<dbReference type="EMBL" id="BAAATK010000022">
    <property type="protein sequence ID" value="GAA2442331.1"/>
    <property type="molecule type" value="Genomic_DNA"/>
</dbReference>
<protein>
    <recommendedName>
        <fullName evidence="4">Secreted protein</fullName>
    </recommendedName>
</protein>
<evidence type="ECO:0000313" key="2">
    <source>
        <dbReference type="EMBL" id="GAA2442331.1"/>
    </source>
</evidence>
<gene>
    <name evidence="2" type="ORF">GCM10010421_36560</name>
</gene>
<organism evidence="2 3">
    <name type="scientific">Streptomyces glaucus</name>
    <dbReference type="NCBI Taxonomy" id="284029"/>
    <lineage>
        <taxon>Bacteria</taxon>
        <taxon>Bacillati</taxon>
        <taxon>Actinomycetota</taxon>
        <taxon>Actinomycetes</taxon>
        <taxon>Kitasatosporales</taxon>
        <taxon>Streptomycetaceae</taxon>
        <taxon>Streptomyces</taxon>
    </lineage>
</organism>